<keyword evidence="2" id="KW-1133">Transmembrane helix</keyword>
<dbReference type="Pfam" id="PF13514">
    <property type="entry name" value="AAA_27"/>
    <property type="match status" value="1"/>
</dbReference>
<keyword evidence="5" id="KW-1185">Reference proteome</keyword>
<feature type="coiled-coil region" evidence="1">
    <location>
        <begin position="705"/>
        <end position="739"/>
    </location>
</feature>
<reference evidence="4" key="1">
    <citation type="submission" date="2022-07" db="EMBL/GenBank/DDBJ databases">
        <authorList>
            <person name="Jung M.-Y."/>
            <person name="Lee M."/>
        </authorList>
    </citation>
    <scope>NUCLEOTIDE SEQUENCE</scope>
    <source>
        <strain evidence="4">S8</strain>
    </source>
</reference>
<protein>
    <submittedName>
        <fullName evidence="4">AAA family ATPase</fullName>
    </submittedName>
</protein>
<dbReference type="PANTHER" id="PTHR41259">
    <property type="entry name" value="DOUBLE-STRAND BREAK REPAIR RAD50 ATPASE, PUTATIVE-RELATED"/>
    <property type="match status" value="1"/>
</dbReference>
<organism evidence="4 5">
    <name type="scientific">Granulicatella seriolae</name>
    <dbReference type="NCBI Taxonomy" id="2967226"/>
    <lineage>
        <taxon>Bacteria</taxon>
        <taxon>Bacillati</taxon>
        <taxon>Bacillota</taxon>
        <taxon>Bacilli</taxon>
        <taxon>Lactobacillales</taxon>
        <taxon>Carnobacteriaceae</taxon>
        <taxon>Granulicatella</taxon>
    </lineage>
</organism>
<keyword evidence="2" id="KW-0812">Transmembrane</keyword>
<feature type="domain" description="YhaN AAA" evidence="3">
    <location>
        <begin position="1"/>
        <end position="197"/>
    </location>
</feature>
<feature type="coiled-coil region" evidence="1">
    <location>
        <begin position="618"/>
        <end position="652"/>
    </location>
</feature>
<dbReference type="InterPro" id="IPR038734">
    <property type="entry name" value="YhaN_AAA"/>
</dbReference>
<name>A0ABT1WMB2_9LACT</name>
<reference evidence="4" key="2">
    <citation type="journal article" date="2023" name="Curr. Microbiol.">
        <title>Granulicatella seriolae sp. nov., a Novel Facultative Anaerobe Isolated from Yellowtail Marine Fish.</title>
        <authorList>
            <person name="Lee M."/>
            <person name="Choi Y.J."/>
            <person name="Farooq A."/>
            <person name="Jeong J.B."/>
            <person name="Jung M.Y."/>
        </authorList>
    </citation>
    <scope>NUCLEOTIDE SEQUENCE</scope>
    <source>
        <strain evidence="4">S8</strain>
    </source>
</reference>
<evidence type="ECO:0000313" key="5">
    <source>
        <dbReference type="Proteomes" id="UP001059480"/>
    </source>
</evidence>
<keyword evidence="2" id="KW-0472">Membrane</keyword>
<evidence type="ECO:0000256" key="2">
    <source>
        <dbReference type="SAM" id="Phobius"/>
    </source>
</evidence>
<reference evidence="4" key="3">
    <citation type="journal article" date="2023" name="Microbiol. Resour. Announc.">
        <title>Draft Genome Sequence of Granulicatella sp. Strain S8, Isolated from a Marine Fish, Seriola quinqueradiata.</title>
        <authorList>
            <person name="Lee M."/>
            <person name="Farooq A."/>
            <person name="Jeong J.B."/>
            <person name="Jung M.Y."/>
        </authorList>
    </citation>
    <scope>NUCLEOTIDE SEQUENCE</scope>
    <source>
        <strain evidence="4">S8</strain>
    </source>
</reference>
<dbReference type="RefSeq" id="WP_256944760.1">
    <property type="nucleotide sequence ID" value="NZ_JANHNZ010000002.1"/>
</dbReference>
<dbReference type="SUPFAM" id="SSF52540">
    <property type="entry name" value="P-loop containing nucleoside triphosphate hydrolases"/>
    <property type="match status" value="1"/>
</dbReference>
<evidence type="ECO:0000313" key="4">
    <source>
        <dbReference type="EMBL" id="MCQ9209652.1"/>
    </source>
</evidence>
<dbReference type="InterPro" id="IPR027417">
    <property type="entry name" value="P-loop_NTPase"/>
</dbReference>
<evidence type="ECO:0000259" key="3">
    <source>
        <dbReference type="Pfam" id="PF13514"/>
    </source>
</evidence>
<feature type="coiled-coil region" evidence="1">
    <location>
        <begin position="498"/>
        <end position="581"/>
    </location>
</feature>
<evidence type="ECO:0000256" key="1">
    <source>
        <dbReference type="SAM" id="Coils"/>
    </source>
</evidence>
<keyword evidence="1" id="KW-0175">Coiled coil</keyword>
<feature type="transmembrane region" description="Helical" evidence="2">
    <location>
        <begin position="455"/>
        <end position="475"/>
    </location>
</feature>
<comment type="caution">
    <text evidence="4">The sequence shown here is derived from an EMBL/GenBank/DDBJ whole genome shotgun (WGS) entry which is preliminary data.</text>
</comment>
<dbReference type="PANTHER" id="PTHR41259:SF1">
    <property type="entry name" value="DOUBLE-STRAND BREAK REPAIR RAD50 ATPASE, PUTATIVE-RELATED"/>
    <property type="match status" value="1"/>
</dbReference>
<dbReference type="Proteomes" id="UP001059480">
    <property type="component" value="Unassembled WGS sequence"/>
</dbReference>
<proteinExistence type="predicted"/>
<dbReference type="Gene3D" id="3.40.50.300">
    <property type="entry name" value="P-loop containing nucleotide triphosphate hydrolases"/>
    <property type="match status" value="2"/>
</dbReference>
<sequence length="912" mass="106188">MIIRKVEIFGYGKWLQETFELDANLQVFSGPNESGKSSIRNLIGHILYGFPNRTNNEYSFTPKKGQTTGGRLYIEDARYGRLILERTTSSGKGKLTWIQEDGQIIEQPDLSHLFYNVNQERFQAIYSFNWTQLQDFGRVSPDMVNEYLLSIGFTGSQHVVDVIKNFDKSANHLYRSKGTKYPLNQDLKEAQLIKKRLLASKELDHRYQDLKVHQYQLQEKRTHLRQHAQETKTTLEETKNLLSLYPIYQEWLVDKKQVSSQNYGSFSKELLSEFERASLIESQAQDRIDQVQDKLQELDFHLKLAYPDRWIDDNQAAIKHLLGKEEEVFEKEFRFIEVGKVLDQLEHEQEVQLASLGISRKVIIPSTIVGDARLEAQQLLQKESQIQEQLSKLMVQREVSLQQVSSYQSRTNSKEVPKENKVRPASYFYVYLSVFLFLLASALPFFYPFDLGQPSFLYFLGGEIGLVGIAIFLLVTKVGKGRSNVSHPQDQDLLQTLLTDEVAQQVQLNREVEELQAKLEEVKQNKAAWLSKHGYQDVKLTLQDILYQDPFETYRRLQEKEKALEAEVAGLSQALDTFRQEIAFFKQYRNEKSRDSLVDEWRALKHFVQESQGAQLQKQSSLDKKVELERDLSDLKKTIQTAQAKKEAILEASGTSSQEDFYHLSEQREKQEQVAAKISHYWKLIEPYQEQLANFSAKAEIEGQVTDLEMTIQEEQLVEEQLNEEWAKVEQEIRFLEESGSYHELLQEYEAKVEMTRRQMVDWAAYKMASNILQRTLTQGKEGQFQQVLEQASNYFSRLTFGAFKSIHLSEQQQFVEASDGDYFQFNQLSQGTLDQLYVSMRLAFIKHLALKAPLPLVVDDGFVNFDDKRKNLMMEILQEISQDTQVIYFTLDSHMDHLFPRQQLTLLNNHR</sequence>
<gene>
    <name evidence="4" type="ORF">NPA36_03730</name>
</gene>
<accession>A0ABT1WMB2</accession>
<dbReference type="EMBL" id="JANHNZ010000002">
    <property type="protein sequence ID" value="MCQ9209652.1"/>
    <property type="molecule type" value="Genomic_DNA"/>
</dbReference>
<feature type="transmembrane region" description="Helical" evidence="2">
    <location>
        <begin position="428"/>
        <end position="449"/>
    </location>
</feature>